<dbReference type="GO" id="GO:0046872">
    <property type="term" value="F:metal ion binding"/>
    <property type="evidence" value="ECO:0007669"/>
    <property type="project" value="UniProtKB-KW"/>
</dbReference>
<comment type="cofactor">
    <cofactor evidence="1">
        <name>[4Fe-4S] cluster</name>
        <dbReference type="ChEBI" id="CHEBI:49883"/>
    </cofactor>
</comment>
<proteinExistence type="predicted"/>
<dbReference type="InterPro" id="IPR058240">
    <property type="entry name" value="rSAM_sf"/>
</dbReference>
<evidence type="ECO:0000256" key="3">
    <source>
        <dbReference type="ARBA" id="ARBA00022691"/>
    </source>
</evidence>
<sequence length="258" mass="29029">MATILFDQIVFGPIHSRRLGSSLGVNLLPRHGKVCSFDCLYCECGFNSGGKEDTRLPTYEEFCEALESKLTEIRNLNERIDTITFSGNGEPTVHPQFPSIISEALRLRRKLFPLAKVSVLTNGSRIHIPQVKEALLSVDNAIIKLDSAFDQTVIDIDRPQYKYSVAEMVKNLEPYKGKFVLQTMFLRGEHEGVVIDNTTPQEVSAWRKLAIELEPREIMIYTIDRETPAKNLSKVSVEEMEQIAAPLKSLGFKITISG</sequence>
<protein>
    <recommendedName>
        <fullName evidence="7">Radical SAM core domain-containing protein</fullName>
    </recommendedName>
</protein>
<keyword evidence="2" id="KW-0004">4Fe-4S</keyword>
<dbReference type="InterPro" id="IPR040084">
    <property type="entry name" value="GTPase_Obg"/>
</dbReference>
<evidence type="ECO:0000313" key="8">
    <source>
        <dbReference type="EMBL" id="MPL79827.1"/>
    </source>
</evidence>
<comment type="caution">
    <text evidence="8">The sequence shown here is derived from an EMBL/GenBank/DDBJ whole genome shotgun (WGS) entry which is preliminary data.</text>
</comment>
<dbReference type="Pfam" id="PF04055">
    <property type="entry name" value="Radical_SAM"/>
    <property type="match status" value="1"/>
</dbReference>
<dbReference type="CDD" id="cd01335">
    <property type="entry name" value="Radical_SAM"/>
    <property type="match status" value="1"/>
</dbReference>
<name>A0A644ULF2_9ZZZZ</name>
<keyword evidence="4" id="KW-0479">Metal-binding</keyword>
<dbReference type="SFLD" id="SFLDS00029">
    <property type="entry name" value="Radical_SAM"/>
    <property type="match status" value="1"/>
</dbReference>
<evidence type="ECO:0000256" key="1">
    <source>
        <dbReference type="ARBA" id="ARBA00001966"/>
    </source>
</evidence>
<keyword evidence="3" id="KW-0949">S-adenosyl-L-methionine</keyword>
<evidence type="ECO:0000256" key="6">
    <source>
        <dbReference type="ARBA" id="ARBA00023014"/>
    </source>
</evidence>
<dbReference type="PANTHER" id="PTHR43787">
    <property type="entry name" value="FEMO COFACTOR BIOSYNTHESIS PROTEIN NIFB-RELATED"/>
    <property type="match status" value="1"/>
</dbReference>
<gene>
    <name evidence="8" type="ORF">SDC9_25713</name>
</gene>
<dbReference type="EMBL" id="VSSQ01000131">
    <property type="protein sequence ID" value="MPL79827.1"/>
    <property type="molecule type" value="Genomic_DNA"/>
</dbReference>
<dbReference type="GO" id="GO:0051539">
    <property type="term" value="F:4 iron, 4 sulfur cluster binding"/>
    <property type="evidence" value="ECO:0007669"/>
    <property type="project" value="UniProtKB-KW"/>
</dbReference>
<accession>A0A644ULF2</accession>
<feature type="domain" description="Radical SAM core" evidence="7">
    <location>
        <begin position="31"/>
        <end position="190"/>
    </location>
</feature>
<dbReference type="InterPro" id="IPR013785">
    <property type="entry name" value="Aldolase_TIM"/>
</dbReference>
<dbReference type="SUPFAM" id="SSF102114">
    <property type="entry name" value="Radical SAM enzymes"/>
    <property type="match status" value="1"/>
</dbReference>
<dbReference type="AlphaFoldDB" id="A0A644ULF2"/>
<evidence type="ECO:0000256" key="5">
    <source>
        <dbReference type="ARBA" id="ARBA00023004"/>
    </source>
</evidence>
<evidence type="ECO:0000256" key="4">
    <source>
        <dbReference type="ARBA" id="ARBA00022723"/>
    </source>
</evidence>
<dbReference type="GO" id="GO:0003824">
    <property type="term" value="F:catalytic activity"/>
    <property type="evidence" value="ECO:0007669"/>
    <property type="project" value="InterPro"/>
</dbReference>
<evidence type="ECO:0000256" key="2">
    <source>
        <dbReference type="ARBA" id="ARBA00022485"/>
    </source>
</evidence>
<dbReference type="Gene3D" id="3.20.20.70">
    <property type="entry name" value="Aldolase class I"/>
    <property type="match status" value="1"/>
</dbReference>
<organism evidence="8">
    <name type="scientific">bioreactor metagenome</name>
    <dbReference type="NCBI Taxonomy" id="1076179"/>
    <lineage>
        <taxon>unclassified sequences</taxon>
        <taxon>metagenomes</taxon>
        <taxon>ecological metagenomes</taxon>
    </lineage>
</organism>
<dbReference type="SFLD" id="SFLDG01083">
    <property type="entry name" value="Uncharacterised_Radical_SAM_Su"/>
    <property type="match status" value="1"/>
</dbReference>
<evidence type="ECO:0000259" key="7">
    <source>
        <dbReference type="Pfam" id="PF04055"/>
    </source>
</evidence>
<dbReference type="InterPro" id="IPR007197">
    <property type="entry name" value="rSAM"/>
</dbReference>
<dbReference type="PANTHER" id="PTHR43787:SF11">
    <property type="entry name" value="UPF0026 PROTEIN SLR1464"/>
    <property type="match status" value="1"/>
</dbReference>
<reference evidence="8" key="1">
    <citation type="submission" date="2019-08" db="EMBL/GenBank/DDBJ databases">
        <authorList>
            <person name="Kucharzyk K."/>
            <person name="Murdoch R.W."/>
            <person name="Higgins S."/>
            <person name="Loffler F."/>
        </authorList>
    </citation>
    <scope>NUCLEOTIDE SEQUENCE</scope>
</reference>
<keyword evidence="6" id="KW-0411">Iron-sulfur</keyword>
<keyword evidence="5" id="KW-0408">Iron</keyword>